<dbReference type="EMBL" id="PRLF01000024">
    <property type="protein sequence ID" value="RAW63798.1"/>
    <property type="molecule type" value="Genomic_DNA"/>
</dbReference>
<dbReference type="AlphaFoldDB" id="A0A329USA3"/>
<sequence>MKFWKRQATLQIGSKRFGMDDLYFKFTVPFEDSEKLGTATIEAYNLSPATRNSIKKGMPIILNAGYEGDIGAIFTGKVSQVSDKHSGTEVITTIAAAEALEEWLSKEVNKTYTAGSKASAIVKDLLNIFGLEVGTMELAVDKEYPRGKVCKGKVKNVLTEIVTSDCKSRFLIRNGIVTINDPKTGTKTGYVLSAESGLLKAAEATDRTETTTRQTTVKDGKEKQEVTYKRECLLNYHLAPADVVKIKSDTLNGNHLIKGGQHTGCPDGDWKTTIEVKPV</sequence>
<evidence type="ECO:0000313" key="1">
    <source>
        <dbReference type="EMBL" id="RAW63798.1"/>
    </source>
</evidence>
<dbReference type="NCBIfam" id="NF047561">
    <property type="entry name" value="orf58_phage_fam"/>
    <property type="match status" value="1"/>
</dbReference>
<comment type="caution">
    <text evidence="1">The sequence shown here is derived from an EMBL/GenBank/DDBJ whole genome shotgun (WGS) entry which is preliminary data.</text>
</comment>
<dbReference type="RefSeq" id="WP_112122014.1">
    <property type="nucleotide sequence ID" value="NZ_CP170812.1"/>
</dbReference>
<name>A0A329USA3_9FIRM</name>
<evidence type="ECO:0000313" key="2">
    <source>
        <dbReference type="Proteomes" id="UP000250550"/>
    </source>
</evidence>
<organism evidence="1 2">
    <name type="scientific">Faecalibacterium prausnitzii</name>
    <dbReference type="NCBI Taxonomy" id="853"/>
    <lineage>
        <taxon>Bacteria</taxon>
        <taxon>Bacillati</taxon>
        <taxon>Bacillota</taxon>
        <taxon>Clostridia</taxon>
        <taxon>Eubacteriales</taxon>
        <taxon>Oscillospiraceae</taxon>
        <taxon>Faecalibacterium</taxon>
    </lineage>
</organism>
<gene>
    <name evidence="1" type="ORF">C4N21_12825</name>
</gene>
<reference evidence="1 2" key="1">
    <citation type="submission" date="2018-02" db="EMBL/GenBank/DDBJ databases">
        <title>Complete genome sequencing of Faecalibacterium prausnitzii strains isolated from the human gut.</title>
        <authorList>
            <person name="Fitzgerald B.C."/>
            <person name="Shkoporov A.N."/>
            <person name="Ross P.R."/>
            <person name="Hill C."/>
        </authorList>
    </citation>
    <scope>NUCLEOTIDE SEQUENCE [LARGE SCALE GENOMIC DNA]</scope>
    <source>
        <strain evidence="1 2">APC924/119</strain>
    </source>
</reference>
<proteinExistence type="predicted"/>
<accession>A0A329USA3</accession>
<protein>
    <submittedName>
        <fullName evidence="1">Uncharacterized protein</fullName>
    </submittedName>
</protein>
<dbReference type="Proteomes" id="UP000250550">
    <property type="component" value="Unassembled WGS sequence"/>
</dbReference>